<sequence length="267" mass="30065">MSTGIIHSTESCGTVDGPGVRFVIFFKGCPMRCAYCHNPDTWTMVGGTEMTVQELLEEYDKKAPFYKTGGITATGGEPMVQIDFLTELFTAAHNRGINTCLDTSGVTFRPDDPEYLKKTDKLLEVTDLVMLDIKHIDPIEHMKLCKQPNDNILAFARYLNKKGIKMWIRHVVVPHITLNKEYLYKLGLFIGKLEMVKALDILPYHDMAKPKYAELGIDYPLKDIQPATKEMAIAAKKIVLQGFKESRIELLKEKTGGNKDGSKCKTD</sequence>
<evidence type="ECO:0000256" key="8">
    <source>
        <dbReference type="ARBA" id="ARBA00023004"/>
    </source>
</evidence>
<organism evidence="12 13">
    <name type="scientific">Eubacterium segne</name>
    <dbReference type="NCBI Taxonomy" id="2763045"/>
    <lineage>
        <taxon>Bacteria</taxon>
        <taxon>Bacillati</taxon>
        <taxon>Bacillota</taxon>
        <taxon>Clostridia</taxon>
        <taxon>Eubacteriales</taxon>
        <taxon>Eubacteriaceae</taxon>
        <taxon>Eubacterium</taxon>
    </lineage>
</organism>
<evidence type="ECO:0000256" key="2">
    <source>
        <dbReference type="ARBA" id="ARBA00009777"/>
    </source>
</evidence>
<evidence type="ECO:0000256" key="5">
    <source>
        <dbReference type="ARBA" id="ARBA00022691"/>
    </source>
</evidence>
<keyword evidence="13" id="KW-1185">Reference proteome</keyword>
<dbReference type="PANTHER" id="PTHR30352">
    <property type="entry name" value="PYRUVATE FORMATE-LYASE-ACTIVATING ENZYME"/>
    <property type="match status" value="1"/>
</dbReference>
<dbReference type="InterPro" id="IPR012838">
    <property type="entry name" value="PFL1_activating"/>
</dbReference>
<dbReference type="Pfam" id="PF04055">
    <property type="entry name" value="Radical_SAM"/>
    <property type="match status" value="1"/>
</dbReference>
<comment type="cofactor">
    <cofactor evidence="10">
        <name>[4Fe-4S] cluster</name>
        <dbReference type="ChEBI" id="CHEBI:49883"/>
    </cofactor>
    <text evidence="10">Binds 1 [4Fe-4S] cluster. The cluster is coordinated with 3 cysteines and an exchangeable S-adenosyl-L-methionine.</text>
</comment>
<dbReference type="NCBIfam" id="TIGR02493">
    <property type="entry name" value="PFLA"/>
    <property type="match status" value="1"/>
</dbReference>
<evidence type="ECO:0000256" key="9">
    <source>
        <dbReference type="ARBA" id="ARBA00023014"/>
    </source>
</evidence>
<dbReference type="GO" id="GO:0043365">
    <property type="term" value="F:[formate-C-acetyltransferase]-activating enzyme activity"/>
    <property type="evidence" value="ECO:0007669"/>
    <property type="project" value="UniProtKB-EC"/>
</dbReference>
<evidence type="ECO:0000256" key="3">
    <source>
        <dbReference type="ARBA" id="ARBA00021356"/>
    </source>
</evidence>
<dbReference type="Proteomes" id="UP000597877">
    <property type="component" value="Unassembled WGS sequence"/>
</dbReference>
<evidence type="ECO:0000256" key="4">
    <source>
        <dbReference type="ARBA" id="ARBA00022485"/>
    </source>
</evidence>
<protein>
    <recommendedName>
        <fullName evidence="3 10">Pyruvate formate-lyase-activating enzyme</fullName>
        <ecNumber evidence="10">1.97.1.4</ecNumber>
    </recommendedName>
</protein>
<dbReference type="CDD" id="cd01335">
    <property type="entry name" value="Radical_SAM"/>
    <property type="match status" value="1"/>
</dbReference>
<dbReference type="RefSeq" id="WP_186839888.1">
    <property type="nucleotide sequence ID" value="NZ_JACOOZ010000001.1"/>
</dbReference>
<dbReference type="Gene3D" id="3.20.20.70">
    <property type="entry name" value="Aldolase class I"/>
    <property type="match status" value="1"/>
</dbReference>
<gene>
    <name evidence="12" type="primary">pflA</name>
    <name evidence="12" type="ORF">H8S00_01880</name>
</gene>
<keyword evidence="12" id="KW-0456">Lyase</keyword>
<dbReference type="SFLD" id="SFLDG01066">
    <property type="entry name" value="organic_radical-activating_enz"/>
    <property type="match status" value="1"/>
</dbReference>
<keyword evidence="12" id="KW-0670">Pyruvate</keyword>
<keyword evidence="9 10" id="KW-0411">Iron-sulfur</keyword>
<keyword evidence="4 10" id="KW-0004">4Fe-4S</keyword>
<dbReference type="EMBL" id="JACOOZ010000001">
    <property type="protein sequence ID" value="MBC5666746.1"/>
    <property type="molecule type" value="Genomic_DNA"/>
</dbReference>
<dbReference type="InterPro" id="IPR007197">
    <property type="entry name" value="rSAM"/>
</dbReference>
<dbReference type="InterPro" id="IPR058240">
    <property type="entry name" value="rSAM_sf"/>
</dbReference>
<comment type="subcellular location">
    <subcellularLocation>
        <location evidence="10">Cytoplasm</location>
    </subcellularLocation>
</comment>
<evidence type="ECO:0000313" key="13">
    <source>
        <dbReference type="Proteomes" id="UP000597877"/>
    </source>
</evidence>
<evidence type="ECO:0000256" key="6">
    <source>
        <dbReference type="ARBA" id="ARBA00022723"/>
    </source>
</evidence>
<dbReference type="PROSITE" id="PS51918">
    <property type="entry name" value="RADICAL_SAM"/>
    <property type="match status" value="1"/>
</dbReference>
<dbReference type="InterPro" id="IPR013785">
    <property type="entry name" value="Aldolase_TIM"/>
</dbReference>
<keyword evidence="8 10" id="KW-0408">Iron</keyword>
<comment type="catalytic activity">
    <reaction evidence="10">
        <text>glycyl-[formate C-acetyltransferase] + reduced [flavodoxin] + S-adenosyl-L-methionine = glycin-2-yl radical-[formate C-acetyltransferase] + semiquinone [flavodoxin] + 5'-deoxyadenosine + L-methionine + H(+)</text>
        <dbReference type="Rhea" id="RHEA:19225"/>
        <dbReference type="Rhea" id="RHEA-COMP:10622"/>
        <dbReference type="Rhea" id="RHEA-COMP:12190"/>
        <dbReference type="Rhea" id="RHEA-COMP:12191"/>
        <dbReference type="Rhea" id="RHEA-COMP:14480"/>
        <dbReference type="ChEBI" id="CHEBI:15378"/>
        <dbReference type="ChEBI" id="CHEBI:17319"/>
        <dbReference type="ChEBI" id="CHEBI:29947"/>
        <dbReference type="ChEBI" id="CHEBI:32722"/>
        <dbReference type="ChEBI" id="CHEBI:57618"/>
        <dbReference type="ChEBI" id="CHEBI:57844"/>
        <dbReference type="ChEBI" id="CHEBI:59789"/>
        <dbReference type="ChEBI" id="CHEBI:140311"/>
        <dbReference type="EC" id="1.97.1.4"/>
    </reaction>
</comment>
<evidence type="ECO:0000256" key="10">
    <source>
        <dbReference type="RuleBase" id="RU362053"/>
    </source>
</evidence>
<dbReference type="PIRSF" id="PIRSF000371">
    <property type="entry name" value="PFL_act_enz"/>
    <property type="match status" value="1"/>
</dbReference>
<feature type="domain" description="Radical SAM core" evidence="11">
    <location>
        <begin position="15"/>
        <end position="244"/>
    </location>
</feature>
<dbReference type="InterPro" id="IPR034457">
    <property type="entry name" value="Organic_radical-activating"/>
</dbReference>
<keyword evidence="10" id="KW-0963">Cytoplasm</keyword>
<evidence type="ECO:0000259" key="11">
    <source>
        <dbReference type="PROSITE" id="PS51918"/>
    </source>
</evidence>
<dbReference type="GO" id="GO:0016829">
    <property type="term" value="F:lyase activity"/>
    <property type="evidence" value="ECO:0007669"/>
    <property type="project" value="UniProtKB-KW"/>
</dbReference>
<dbReference type="PROSITE" id="PS01087">
    <property type="entry name" value="RADICAL_ACTIVATING"/>
    <property type="match status" value="1"/>
</dbReference>
<dbReference type="SFLD" id="SFLDS00029">
    <property type="entry name" value="Radical_SAM"/>
    <property type="match status" value="1"/>
</dbReference>
<accession>A0ABR7EZH1</accession>
<dbReference type="PANTHER" id="PTHR30352:SF5">
    <property type="entry name" value="PYRUVATE FORMATE-LYASE 1-ACTIVATING ENZYME"/>
    <property type="match status" value="1"/>
</dbReference>
<keyword evidence="7 10" id="KW-0560">Oxidoreductase</keyword>
<evidence type="ECO:0000313" key="12">
    <source>
        <dbReference type="EMBL" id="MBC5666746.1"/>
    </source>
</evidence>
<keyword evidence="6 10" id="KW-0479">Metal-binding</keyword>
<keyword evidence="5 10" id="KW-0949">S-adenosyl-L-methionine</keyword>
<reference evidence="12 13" key="1">
    <citation type="submission" date="2020-08" db="EMBL/GenBank/DDBJ databases">
        <title>Genome public.</title>
        <authorList>
            <person name="Liu C."/>
            <person name="Sun Q."/>
        </authorList>
    </citation>
    <scope>NUCLEOTIDE SEQUENCE [LARGE SCALE GENOMIC DNA]</scope>
    <source>
        <strain evidence="12 13">BX4</strain>
    </source>
</reference>
<evidence type="ECO:0000256" key="7">
    <source>
        <dbReference type="ARBA" id="ARBA00023002"/>
    </source>
</evidence>
<comment type="function">
    <text evidence="1 10">Activation of pyruvate formate-lyase under anaerobic conditions by generation of an organic free radical, using S-adenosylmethionine and reduced flavodoxin as cosubstrates to produce 5'-deoxy-adenosine.</text>
</comment>
<name>A0ABR7EZH1_9FIRM</name>
<comment type="similarity">
    <text evidence="2 10">Belongs to the organic radical-activating enzymes family.</text>
</comment>
<dbReference type="SUPFAM" id="SSF102114">
    <property type="entry name" value="Radical SAM enzymes"/>
    <property type="match status" value="1"/>
</dbReference>
<evidence type="ECO:0000256" key="1">
    <source>
        <dbReference type="ARBA" id="ARBA00003141"/>
    </source>
</evidence>
<comment type="caution">
    <text evidence="12">The sequence shown here is derived from an EMBL/GenBank/DDBJ whole genome shotgun (WGS) entry which is preliminary data.</text>
</comment>
<dbReference type="EC" id="1.97.1.4" evidence="10"/>
<proteinExistence type="inferred from homology"/>
<dbReference type="InterPro" id="IPR012839">
    <property type="entry name" value="Organic_radical_activase"/>
</dbReference>
<dbReference type="InterPro" id="IPR001989">
    <property type="entry name" value="Radical_activat_CS"/>
</dbReference>